<feature type="transmembrane region" description="Helical" evidence="10">
    <location>
        <begin position="98"/>
        <end position="116"/>
    </location>
</feature>
<proteinExistence type="inferred from homology"/>
<evidence type="ECO:0000256" key="1">
    <source>
        <dbReference type="ARBA" id="ARBA00002672"/>
    </source>
</evidence>
<comment type="similarity">
    <text evidence="3">Belongs to the nicotinamide ribonucleoside (NR) uptake permease (TC 4.B.1) family.</text>
</comment>
<dbReference type="NCBIfam" id="TIGR01528">
    <property type="entry name" value="NMN_trans_PnuC"/>
    <property type="match status" value="1"/>
</dbReference>
<gene>
    <name evidence="11" type="ORF">HNQ60_002499</name>
</gene>
<keyword evidence="9 10" id="KW-0472">Membrane</keyword>
<sequence length="209" mass="23805">MSDLLAQFAATSRWELFGAAVGLAYLLLAVRRNLLCWLCAFVSTAVYLVIFAKASLYMQSVLQVFYLVMAVVGFVEWRRGRSDQGEVLIREWTWRHHLLAAVLVVIATLVNGWLLAKTDAAAPYVDSFVTWGSVVTTWMVARRVIENWLYWIVVDGVAAWLYFSQGLLWTTVLFIIYLGIVIRGYFAWRRELLVQRAAESTVPVHHVAS</sequence>
<keyword evidence="6" id="KW-1003">Cell membrane</keyword>
<keyword evidence="5" id="KW-0813">Transport</keyword>
<evidence type="ECO:0000313" key="11">
    <source>
        <dbReference type="EMBL" id="MBB6093618.1"/>
    </source>
</evidence>
<dbReference type="Proteomes" id="UP000588068">
    <property type="component" value="Unassembled WGS sequence"/>
</dbReference>
<comment type="subcellular location">
    <subcellularLocation>
        <location evidence="2">Cell membrane</location>
        <topology evidence="2">Multi-pass membrane protein</topology>
    </subcellularLocation>
</comment>
<evidence type="ECO:0000256" key="3">
    <source>
        <dbReference type="ARBA" id="ARBA00006669"/>
    </source>
</evidence>
<dbReference type="PANTHER" id="PTHR36122:SF2">
    <property type="entry name" value="NICOTINAMIDE RIBOSIDE TRANSPORTER PNUC"/>
    <property type="match status" value="1"/>
</dbReference>
<evidence type="ECO:0000256" key="5">
    <source>
        <dbReference type="ARBA" id="ARBA00022448"/>
    </source>
</evidence>
<accession>A0A841HN75</accession>
<dbReference type="GO" id="GO:0005886">
    <property type="term" value="C:plasma membrane"/>
    <property type="evidence" value="ECO:0007669"/>
    <property type="project" value="UniProtKB-SubCell"/>
</dbReference>
<reference evidence="11 12" key="1">
    <citation type="submission" date="2020-08" db="EMBL/GenBank/DDBJ databases">
        <title>Genomic Encyclopedia of Type Strains, Phase IV (KMG-IV): sequencing the most valuable type-strain genomes for metagenomic binning, comparative biology and taxonomic classification.</title>
        <authorList>
            <person name="Goeker M."/>
        </authorList>
    </citation>
    <scope>NUCLEOTIDE SEQUENCE [LARGE SCALE GENOMIC DNA]</scope>
    <source>
        <strain evidence="11 12">DSM 26723</strain>
    </source>
</reference>
<evidence type="ECO:0000256" key="6">
    <source>
        <dbReference type="ARBA" id="ARBA00022475"/>
    </source>
</evidence>
<evidence type="ECO:0000256" key="4">
    <source>
        <dbReference type="ARBA" id="ARBA00017522"/>
    </source>
</evidence>
<comment type="function">
    <text evidence="1">Required for nicotinamide riboside transport across the inner membrane.</text>
</comment>
<evidence type="ECO:0000256" key="9">
    <source>
        <dbReference type="ARBA" id="ARBA00023136"/>
    </source>
</evidence>
<keyword evidence="7 10" id="KW-0812">Transmembrane</keyword>
<evidence type="ECO:0000256" key="10">
    <source>
        <dbReference type="SAM" id="Phobius"/>
    </source>
</evidence>
<feature type="transmembrane region" description="Helical" evidence="10">
    <location>
        <begin position="169"/>
        <end position="188"/>
    </location>
</feature>
<name>A0A841HN75_9GAMM</name>
<keyword evidence="12" id="KW-1185">Reference proteome</keyword>
<dbReference type="InterPro" id="IPR006419">
    <property type="entry name" value="NMN_transpt_PnuC"/>
</dbReference>
<keyword evidence="8 10" id="KW-1133">Transmembrane helix</keyword>
<dbReference type="RefSeq" id="WP_184332194.1">
    <property type="nucleotide sequence ID" value="NZ_JACHHZ010000003.1"/>
</dbReference>
<dbReference type="Pfam" id="PF04973">
    <property type="entry name" value="NMN_transporter"/>
    <property type="match status" value="1"/>
</dbReference>
<evidence type="ECO:0000256" key="2">
    <source>
        <dbReference type="ARBA" id="ARBA00004651"/>
    </source>
</evidence>
<feature type="transmembrane region" description="Helical" evidence="10">
    <location>
        <begin position="6"/>
        <end position="27"/>
    </location>
</feature>
<protein>
    <recommendedName>
        <fullName evidence="4">Nicotinamide riboside transporter PnuC</fullName>
    </recommendedName>
</protein>
<comment type="caution">
    <text evidence="11">The sequence shown here is derived from an EMBL/GenBank/DDBJ whole genome shotgun (WGS) entry which is preliminary data.</text>
</comment>
<dbReference type="EMBL" id="JACHHZ010000003">
    <property type="protein sequence ID" value="MBB6093618.1"/>
    <property type="molecule type" value="Genomic_DNA"/>
</dbReference>
<feature type="transmembrane region" description="Helical" evidence="10">
    <location>
        <begin position="56"/>
        <end position="77"/>
    </location>
</feature>
<dbReference type="GO" id="GO:0034257">
    <property type="term" value="F:nicotinamide riboside transmembrane transporter activity"/>
    <property type="evidence" value="ECO:0007669"/>
    <property type="project" value="InterPro"/>
</dbReference>
<evidence type="ECO:0000256" key="8">
    <source>
        <dbReference type="ARBA" id="ARBA00022989"/>
    </source>
</evidence>
<dbReference type="PANTHER" id="PTHR36122">
    <property type="entry name" value="NICOTINAMIDE RIBOSIDE TRANSPORTER PNUC"/>
    <property type="match status" value="1"/>
</dbReference>
<evidence type="ECO:0000256" key="7">
    <source>
        <dbReference type="ARBA" id="ARBA00022692"/>
    </source>
</evidence>
<feature type="transmembrane region" description="Helical" evidence="10">
    <location>
        <begin position="34"/>
        <end position="50"/>
    </location>
</feature>
<evidence type="ECO:0000313" key="12">
    <source>
        <dbReference type="Proteomes" id="UP000588068"/>
    </source>
</evidence>
<organism evidence="11 12">
    <name type="scientific">Povalibacter uvarum</name>
    <dbReference type="NCBI Taxonomy" id="732238"/>
    <lineage>
        <taxon>Bacteria</taxon>
        <taxon>Pseudomonadati</taxon>
        <taxon>Pseudomonadota</taxon>
        <taxon>Gammaproteobacteria</taxon>
        <taxon>Steroidobacterales</taxon>
        <taxon>Steroidobacteraceae</taxon>
        <taxon>Povalibacter</taxon>
    </lineage>
</organism>
<dbReference type="AlphaFoldDB" id="A0A841HN75"/>